<evidence type="ECO:0000313" key="3">
    <source>
        <dbReference type="Proteomes" id="UP000039217"/>
    </source>
</evidence>
<evidence type="ECO:0000256" key="1">
    <source>
        <dbReference type="SAM" id="MobiDB-lite"/>
    </source>
</evidence>
<dbReference type="EMBL" id="CQQC01001286">
    <property type="protein sequence ID" value="CNV81348.1"/>
    <property type="molecule type" value="Genomic_DNA"/>
</dbReference>
<sequence length="99" mass="10544">MMPDAMPARSAGTAVMATVVIGVRHNATPLPHKPSPTRTRAELRCSLKMSMSRPSINMHSPARMGTRAPIRPTRCPTSGDTMATAALNGRIIRPVTLGV</sequence>
<gene>
    <name evidence="2" type="ORF">ERS007661_03119</name>
</gene>
<proteinExistence type="predicted"/>
<dbReference type="AlphaFoldDB" id="A0A655FKP2"/>
<evidence type="ECO:0000313" key="2">
    <source>
        <dbReference type="EMBL" id="CNV81348.1"/>
    </source>
</evidence>
<accession>A0A655FKP2</accession>
<organism evidence="2 3">
    <name type="scientific">Mycobacterium tuberculosis</name>
    <dbReference type="NCBI Taxonomy" id="1773"/>
    <lineage>
        <taxon>Bacteria</taxon>
        <taxon>Bacillati</taxon>
        <taxon>Actinomycetota</taxon>
        <taxon>Actinomycetes</taxon>
        <taxon>Mycobacteriales</taxon>
        <taxon>Mycobacteriaceae</taxon>
        <taxon>Mycobacterium</taxon>
        <taxon>Mycobacterium tuberculosis complex</taxon>
    </lineage>
</organism>
<name>A0A655FKP2_MYCTX</name>
<reference evidence="2 3" key="1">
    <citation type="submission" date="2015-03" db="EMBL/GenBank/DDBJ databases">
        <authorList>
            <consortium name="Pathogen Informatics"/>
        </authorList>
    </citation>
    <scope>NUCLEOTIDE SEQUENCE [LARGE SCALE GENOMIC DNA]</scope>
    <source>
        <strain evidence="2 3">D00501624</strain>
    </source>
</reference>
<feature type="region of interest" description="Disordered" evidence="1">
    <location>
        <begin position="50"/>
        <end position="80"/>
    </location>
</feature>
<dbReference type="Proteomes" id="UP000039217">
    <property type="component" value="Unassembled WGS sequence"/>
</dbReference>
<protein>
    <submittedName>
        <fullName evidence="2">Uncharacterized protein</fullName>
    </submittedName>
</protein>